<reference evidence="7 8" key="1">
    <citation type="submission" date="2024-02" db="EMBL/GenBank/DDBJ databases">
        <title>A chromosome-level genome assembly of Drosophila madeirensis, a fruit fly species endemic to Madeira island.</title>
        <authorList>
            <person name="Tomihara K."/>
            <person name="Llopart A."/>
            <person name="Yamamoto D."/>
        </authorList>
    </citation>
    <scope>NUCLEOTIDE SEQUENCE [LARGE SCALE GENOMIC DNA]</scope>
    <source>
        <strain evidence="7 8">RF1</strain>
    </source>
</reference>
<evidence type="ECO:0000313" key="7">
    <source>
        <dbReference type="EMBL" id="BFG04254.1"/>
    </source>
</evidence>
<evidence type="ECO:0000313" key="8">
    <source>
        <dbReference type="Proteomes" id="UP001500889"/>
    </source>
</evidence>
<comment type="subcellular location">
    <subcellularLocation>
        <location evidence="1">Mitochondrion</location>
    </subcellularLocation>
</comment>
<evidence type="ECO:0000256" key="2">
    <source>
        <dbReference type="ARBA" id="ARBA00010152"/>
    </source>
</evidence>
<proteinExistence type="inferred from homology"/>
<keyword evidence="6" id="KW-0687">Ribonucleoprotein</keyword>
<keyword evidence="4 7" id="KW-0689">Ribosomal protein</keyword>
<evidence type="ECO:0000256" key="5">
    <source>
        <dbReference type="ARBA" id="ARBA00023128"/>
    </source>
</evidence>
<accession>A0AAU9G9T5</accession>
<keyword evidence="3" id="KW-0809">Transit peptide</keyword>
<evidence type="ECO:0000256" key="3">
    <source>
        <dbReference type="ARBA" id="ARBA00022946"/>
    </source>
</evidence>
<evidence type="ECO:0000256" key="4">
    <source>
        <dbReference type="ARBA" id="ARBA00022980"/>
    </source>
</evidence>
<dbReference type="InterPro" id="IPR019189">
    <property type="entry name" value="Ribosomal_mL41"/>
</dbReference>
<sequence length="167" mass="18401">MQNCIKLVVPAALKCPQRAICTSAVLDGKRNFRKFNVHGKRGTRVVKEAQKTMANPPVAIDKRGVRDTGIMVDGKFVEIAEKIPDIIVPDLTDCKLKPYVSYKAPDVVQSEFTSLDLFNAVYSKKIIEDFKAGSLQADGSAKEPSDNEQLTSSEALLRARRTGSDIF</sequence>
<gene>
    <name evidence="7" type="ORF">DMAD_03268</name>
</gene>
<dbReference type="GO" id="GO:0003735">
    <property type="term" value="F:structural constituent of ribosome"/>
    <property type="evidence" value="ECO:0007669"/>
    <property type="project" value="InterPro"/>
</dbReference>
<dbReference type="PANTHER" id="PTHR21338">
    <property type="entry name" value="MITOCHONDRIAL RIBOSOMAL PROTEIN L41"/>
    <property type="match status" value="1"/>
</dbReference>
<organism evidence="7 8">
    <name type="scientific">Drosophila madeirensis</name>
    <name type="common">Fruit fly</name>
    <dbReference type="NCBI Taxonomy" id="30013"/>
    <lineage>
        <taxon>Eukaryota</taxon>
        <taxon>Metazoa</taxon>
        <taxon>Ecdysozoa</taxon>
        <taxon>Arthropoda</taxon>
        <taxon>Hexapoda</taxon>
        <taxon>Insecta</taxon>
        <taxon>Pterygota</taxon>
        <taxon>Neoptera</taxon>
        <taxon>Endopterygota</taxon>
        <taxon>Diptera</taxon>
        <taxon>Brachycera</taxon>
        <taxon>Muscomorpha</taxon>
        <taxon>Ephydroidea</taxon>
        <taxon>Drosophilidae</taxon>
        <taxon>Drosophila</taxon>
        <taxon>Sophophora</taxon>
    </lineage>
</organism>
<evidence type="ECO:0000256" key="6">
    <source>
        <dbReference type="ARBA" id="ARBA00023274"/>
    </source>
</evidence>
<protein>
    <submittedName>
        <fullName evidence="7">39S ribosomal protein L41 mitochondrial</fullName>
    </submittedName>
</protein>
<keyword evidence="5" id="KW-0496">Mitochondrion</keyword>
<name>A0AAU9G9T5_DROMD</name>
<dbReference type="GO" id="GO:0006412">
    <property type="term" value="P:translation"/>
    <property type="evidence" value="ECO:0007669"/>
    <property type="project" value="TreeGrafter"/>
</dbReference>
<dbReference type="Pfam" id="PF09809">
    <property type="entry name" value="MRP-L27"/>
    <property type="match status" value="1"/>
</dbReference>
<dbReference type="Proteomes" id="UP001500889">
    <property type="component" value="Chromosome E"/>
</dbReference>
<dbReference type="PANTHER" id="PTHR21338:SF0">
    <property type="entry name" value="LARGE RIBOSOMAL SUBUNIT PROTEIN ML41"/>
    <property type="match status" value="1"/>
</dbReference>
<dbReference type="GO" id="GO:0005762">
    <property type="term" value="C:mitochondrial large ribosomal subunit"/>
    <property type="evidence" value="ECO:0007669"/>
    <property type="project" value="InterPro"/>
</dbReference>
<keyword evidence="8" id="KW-1185">Reference proteome</keyword>
<comment type="similarity">
    <text evidence="2">Belongs to the mitochondrion-specific ribosomal protein mL41 family.</text>
</comment>
<dbReference type="AlphaFoldDB" id="A0AAU9G9T5"/>
<evidence type="ECO:0000256" key="1">
    <source>
        <dbReference type="ARBA" id="ARBA00004173"/>
    </source>
</evidence>
<dbReference type="EMBL" id="AP029267">
    <property type="protein sequence ID" value="BFG04254.1"/>
    <property type="molecule type" value="Genomic_DNA"/>
</dbReference>